<dbReference type="Proteomes" id="UP001152797">
    <property type="component" value="Unassembled WGS sequence"/>
</dbReference>
<keyword evidence="3" id="KW-1185">Reference proteome</keyword>
<accession>A0A9P1C435</accession>
<evidence type="ECO:0000313" key="3">
    <source>
        <dbReference type="Proteomes" id="UP001152797"/>
    </source>
</evidence>
<protein>
    <submittedName>
        <fullName evidence="1">Uncharacterized protein</fullName>
    </submittedName>
</protein>
<dbReference type="EMBL" id="CAMXCT020000906">
    <property type="protein sequence ID" value="CAL1138036.1"/>
    <property type="molecule type" value="Genomic_DNA"/>
</dbReference>
<dbReference type="EMBL" id="CAMXCT030000906">
    <property type="protein sequence ID" value="CAL4771973.1"/>
    <property type="molecule type" value="Genomic_DNA"/>
</dbReference>
<evidence type="ECO:0000313" key="1">
    <source>
        <dbReference type="EMBL" id="CAI3984661.1"/>
    </source>
</evidence>
<reference evidence="2 3" key="2">
    <citation type="submission" date="2024-05" db="EMBL/GenBank/DDBJ databases">
        <authorList>
            <person name="Chen Y."/>
            <person name="Shah S."/>
            <person name="Dougan E. K."/>
            <person name="Thang M."/>
            <person name="Chan C."/>
        </authorList>
    </citation>
    <scope>NUCLEOTIDE SEQUENCE [LARGE SCALE GENOMIC DNA]</scope>
</reference>
<evidence type="ECO:0000313" key="2">
    <source>
        <dbReference type="EMBL" id="CAL4771973.1"/>
    </source>
</evidence>
<comment type="caution">
    <text evidence="1">The sequence shown here is derived from an EMBL/GenBank/DDBJ whole genome shotgun (WGS) entry which is preliminary data.</text>
</comment>
<dbReference type="AlphaFoldDB" id="A0A9P1C435"/>
<reference evidence="1" key="1">
    <citation type="submission" date="2022-10" db="EMBL/GenBank/DDBJ databases">
        <authorList>
            <person name="Chen Y."/>
            <person name="Dougan E. K."/>
            <person name="Chan C."/>
            <person name="Rhodes N."/>
            <person name="Thang M."/>
        </authorList>
    </citation>
    <scope>NUCLEOTIDE SEQUENCE</scope>
</reference>
<gene>
    <name evidence="1" type="ORF">C1SCF055_LOCUS12182</name>
</gene>
<name>A0A9P1C435_9DINO</name>
<sequence length="131" mass="15016">MTFPGMSNFFLVKKCVAVPHQTMGFAKCRSMWPRVVCQDMLCMCFLLQQLAVIAKWQDLQQDRIVHIFLPSSIESFPMCCTRGSFTGLFNQPLDNGPTMNKTAVLLDLDLRLFCLCLEWRQLALFMALVTL</sequence>
<dbReference type="EMBL" id="CAMXCT010000906">
    <property type="protein sequence ID" value="CAI3984661.1"/>
    <property type="molecule type" value="Genomic_DNA"/>
</dbReference>
<proteinExistence type="predicted"/>
<organism evidence="1">
    <name type="scientific">Cladocopium goreaui</name>
    <dbReference type="NCBI Taxonomy" id="2562237"/>
    <lineage>
        <taxon>Eukaryota</taxon>
        <taxon>Sar</taxon>
        <taxon>Alveolata</taxon>
        <taxon>Dinophyceae</taxon>
        <taxon>Suessiales</taxon>
        <taxon>Symbiodiniaceae</taxon>
        <taxon>Cladocopium</taxon>
    </lineage>
</organism>